<organism evidence="1 2">
    <name type="scientific">Candidatus Thiodiazotropha endolucinida</name>
    <dbReference type="NCBI Taxonomy" id="1655433"/>
    <lineage>
        <taxon>Bacteria</taxon>
        <taxon>Pseudomonadati</taxon>
        <taxon>Pseudomonadota</taxon>
        <taxon>Gammaproteobacteria</taxon>
        <taxon>Chromatiales</taxon>
        <taxon>Sedimenticolaceae</taxon>
        <taxon>Candidatus Thiodiazotropha</taxon>
    </lineage>
</organism>
<gene>
    <name evidence="1" type="ORF">CODIS_23640</name>
</gene>
<dbReference type="RefSeq" id="WP_069124941.1">
    <property type="nucleotide sequence ID" value="NZ_MARB01000012.1"/>
</dbReference>
<reference evidence="1 2" key="1">
    <citation type="submission" date="2016-06" db="EMBL/GenBank/DDBJ databases">
        <title>Genome sequence of endosymbiont of Candidatus Endolucinida thiodiazotropha.</title>
        <authorList>
            <person name="Poehlein A."/>
            <person name="Koenig S."/>
            <person name="Heiden S.E."/>
            <person name="Thuermer A."/>
            <person name="Voget S."/>
            <person name="Daniel R."/>
            <person name="Markert S."/>
            <person name="Gros O."/>
            <person name="Schweder T."/>
        </authorList>
    </citation>
    <scope>NUCLEOTIDE SEQUENCE [LARGE SCALE GENOMIC DNA]</scope>
    <source>
        <strain evidence="1 2">COS</strain>
    </source>
</reference>
<proteinExistence type="predicted"/>
<dbReference type="EMBL" id="MARB01000012">
    <property type="protein sequence ID" value="ODJ87389.1"/>
    <property type="molecule type" value="Genomic_DNA"/>
</dbReference>
<dbReference type="Proteomes" id="UP000094769">
    <property type="component" value="Unassembled WGS sequence"/>
</dbReference>
<evidence type="ECO:0000313" key="1">
    <source>
        <dbReference type="EMBL" id="ODJ87389.1"/>
    </source>
</evidence>
<dbReference type="AlphaFoldDB" id="A0A7Z0VKX0"/>
<accession>A0A7Z0VKX0</accession>
<evidence type="ECO:0000313" key="2">
    <source>
        <dbReference type="Proteomes" id="UP000094769"/>
    </source>
</evidence>
<protein>
    <submittedName>
        <fullName evidence="1">Uncharacterized protein</fullName>
    </submittedName>
</protein>
<keyword evidence="2" id="KW-1185">Reference proteome</keyword>
<name>A0A7Z0VKX0_9GAMM</name>
<sequence length="61" mass="6728">MSVLSICDGCLVNLSILIRDACDQQTNPYHLAGIGLYLADEWVNTLDGELEALRALRQPQP</sequence>
<comment type="caution">
    <text evidence="1">The sequence shown here is derived from an EMBL/GenBank/DDBJ whole genome shotgun (WGS) entry which is preliminary data.</text>
</comment>